<comment type="caution">
    <text evidence="1">Lacks conserved residue(s) required for the propagation of feature annotation.</text>
</comment>
<dbReference type="PROSITE" id="PS51257">
    <property type="entry name" value="PROKAR_LIPOPROTEIN"/>
    <property type="match status" value="1"/>
</dbReference>
<keyword evidence="5" id="KW-1185">Reference proteome</keyword>
<dbReference type="Proteomes" id="UP000887575">
    <property type="component" value="Unassembled WGS sequence"/>
</dbReference>
<accession>A0AAF3FLE3</accession>
<dbReference type="SMART" id="SM00254">
    <property type="entry name" value="ShKT"/>
    <property type="match status" value="2"/>
</dbReference>
<dbReference type="Gene3D" id="1.10.10.1940">
    <property type="match status" value="2"/>
</dbReference>
<feature type="signal peptide" evidence="3">
    <location>
        <begin position="1"/>
        <end position="20"/>
    </location>
</feature>
<evidence type="ECO:0000313" key="5">
    <source>
        <dbReference type="Proteomes" id="UP000887575"/>
    </source>
</evidence>
<protein>
    <recommendedName>
        <fullName evidence="4">ShKT domain-containing protein</fullName>
    </recommendedName>
</protein>
<dbReference type="PROSITE" id="PS51670">
    <property type="entry name" value="SHKT"/>
    <property type="match status" value="2"/>
</dbReference>
<evidence type="ECO:0000259" key="4">
    <source>
        <dbReference type="PROSITE" id="PS51670"/>
    </source>
</evidence>
<dbReference type="InterPro" id="IPR003582">
    <property type="entry name" value="ShKT_dom"/>
</dbReference>
<evidence type="ECO:0000256" key="2">
    <source>
        <dbReference type="SAM" id="MobiDB-lite"/>
    </source>
</evidence>
<feature type="region of interest" description="Disordered" evidence="2">
    <location>
        <begin position="111"/>
        <end position="132"/>
    </location>
</feature>
<proteinExistence type="predicted"/>
<reference evidence="6" key="1">
    <citation type="submission" date="2024-02" db="UniProtKB">
        <authorList>
            <consortium name="WormBaseParasite"/>
        </authorList>
    </citation>
    <scope>IDENTIFICATION</scope>
</reference>
<dbReference type="WBParaSite" id="MBELARI_LOCUS7967">
    <property type="protein sequence ID" value="MBELARI_LOCUS7967"/>
    <property type="gene ID" value="MBELARI_LOCUS7967"/>
</dbReference>
<dbReference type="Pfam" id="PF01549">
    <property type="entry name" value="ShK"/>
    <property type="match status" value="2"/>
</dbReference>
<keyword evidence="3" id="KW-0732">Signal</keyword>
<evidence type="ECO:0000256" key="1">
    <source>
        <dbReference type="PROSITE-ProRule" id="PRU01005"/>
    </source>
</evidence>
<feature type="domain" description="ShKT" evidence="4">
    <location>
        <begin position="21"/>
        <end position="58"/>
    </location>
</feature>
<sequence>MAATLLRITAAVAFVALALSCSDGSSSCTNWVKNGFCSNSFYTTAQKAQYCGASCSLCSVTSASATCSDLNTNCATWVSNGFCTNTAYTDAQKAQYCPSSCNMCVTSTGATSTATATTGDTSTTGTTGTTGTTDTARQVVEKAKRYLTLIFMEKL</sequence>
<feature type="domain" description="ShKT" evidence="4">
    <location>
        <begin position="67"/>
        <end position="104"/>
    </location>
</feature>
<dbReference type="AlphaFoldDB" id="A0AAF3FLE3"/>
<organism evidence="5 6">
    <name type="scientific">Mesorhabditis belari</name>
    <dbReference type="NCBI Taxonomy" id="2138241"/>
    <lineage>
        <taxon>Eukaryota</taxon>
        <taxon>Metazoa</taxon>
        <taxon>Ecdysozoa</taxon>
        <taxon>Nematoda</taxon>
        <taxon>Chromadorea</taxon>
        <taxon>Rhabditida</taxon>
        <taxon>Rhabditina</taxon>
        <taxon>Rhabditomorpha</taxon>
        <taxon>Rhabditoidea</taxon>
        <taxon>Rhabditidae</taxon>
        <taxon>Mesorhabditinae</taxon>
        <taxon>Mesorhabditis</taxon>
    </lineage>
</organism>
<feature type="chain" id="PRO_5042029286" description="ShKT domain-containing protein" evidence="3">
    <location>
        <begin position="21"/>
        <end position="155"/>
    </location>
</feature>
<evidence type="ECO:0000313" key="6">
    <source>
        <dbReference type="WBParaSite" id="MBELARI_LOCUS7967"/>
    </source>
</evidence>
<dbReference type="PANTHER" id="PTHR46707">
    <property type="entry name" value="PROTEIN CBG07468"/>
    <property type="match status" value="1"/>
</dbReference>
<evidence type="ECO:0000256" key="3">
    <source>
        <dbReference type="SAM" id="SignalP"/>
    </source>
</evidence>
<dbReference type="PANTHER" id="PTHR46707:SF1">
    <property type="entry name" value="COEXPRESSED WITH POLYCYSTINS-RELATED"/>
    <property type="match status" value="1"/>
</dbReference>
<name>A0AAF3FLE3_9BILA</name>